<keyword evidence="1" id="KW-0812">Transmembrane</keyword>
<dbReference type="AlphaFoldDB" id="A0A6N4STN7"/>
<evidence type="ECO:0000256" key="1">
    <source>
        <dbReference type="SAM" id="Phobius"/>
    </source>
</evidence>
<organism evidence="2 3">
    <name type="scientific">Cytophaga hutchinsonii (strain ATCC 33406 / DSM 1761 / CIP 103989 / NBRC 15051 / NCIMB 9469 / D465)</name>
    <dbReference type="NCBI Taxonomy" id="269798"/>
    <lineage>
        <taxon>Bacteria</taxon>
        <taxon>Pseudomonadati</taxon>
        <taxon>Bacteroidota</taxon>
        <taxon>Cytophagia</taxon>
        <taxon>Cytophagales</taxon>
        <taxon>Cytophagaceae</taxon>
        <taxon>Cytophaga</taxon>
    </lineage>
</organism>
<keyword evidence="1" id="KW-1133">Transmembrane helix</keyword>
<dbReference type="RefSeq" id="WP_011585708.1">
    <property type="nucleotide sequence ID" value="NC_008255.1"/>
</dbReference>
<accession>A0A6N4STN7</accession>
<feature type="transmembrane region" description="Helical" evidence="1">
    <location>
        <begin position="12"/>
        <end position="37"/>
    </location>
</feature>
<keyword evidence="1" id="KW-0472">Membrane</keyword>
<sequence length="80" mass="9448">MKNLLSYFKLTVLSFFSLAAFIFSFYLSILSFLILMINEAINGKINEALKEDFSYYIQKVSDLPVSIFTREEKREMNWSE</sequence>
<dbReference type="EMBL" id="CP000383">
    <property type="protein sequence ID" value="ABG59594.1"/>
    <property type="molecule type" value="Genomic_DNA"/>
</dbReference>
<dbReference type="Proteomes" id="UP000001822">
    <property type="component" value="Chromosome"/>
</dbReference>
<evidence type="ECO:0000313" key="3">
    <source>
        <dbReference type="Proteomes" id="UP000001822"/>
    </source>
</evidence>
<protein>
    <submittedName>
        <fullName evidence="2">Uncharacterized protein</fullName>
    </submittedName>
</protein>
<reference evidence="2 3" key="1">
    <citation type="journal article" date="2007" name="Appl. Environ. Microbiol.">
        <title>Genome sequence of the cellulolytic gliding bacterium Cytophaga hutchinsonii.</title>
        <authorList>
            <person name="Xie G."/>
            <person name="Bruce D.C."/>
            <person name="Challacombe J.F."/>
            <person name="Chertkov O."/>
            <person name="Detter J.C."/>
            <person name="Gilna P."/>
            <person name="Han C.S."/>
            <person name="Lucas S."/>
            <person name="Misra M."/>
            <person name="Myers G.L."/>
            <person name="Richardson P."/>
            <person name="Tapia R."/>
            <person name="Thayer N."/>
            <person name="Thompson L.S."/>
            <person name="Brettin T.S."/>
            <person name="Henrissat B."/>
            <person name="Wilson D.B."/>
            <person name="McBride M.J."/>
        </authorList>
    </citation>
    <scope>NUCLEOTIDE SEQUENCE [LARGE SCALE GENOMIC DNA]</scope>
    <source>
        <strain evidence="3">ATCC 33406 / DSM 1761 / CIP 103989 / NBRC 15051 / NCIMB 9469 / D465</strain>
    </source>
</reference>
<keyword evidence="3" id="KW-1185">Reference proteome</keyword>
<proteinExistence type="predicted"/>
<dbReference type="KEGG" id="chu:CHU_2336"/>
<evidence type="ECO:0000313" key="2">
    <source>
        <dbReference type="EMBL" id="ABG59594.1"/>
    </source>
</evidence>
<name>A0A6N4STN7_CYTH3</name>
<gene>
    <name evidence="2" type="ordered locus">CHU_2336</name>
</gene>